<name>A0ABV6UK23_9ACTN</name>
<dbReference type="Proteomes" id="UP001592528">
    <property type="component" value="Unassembled WGS sequence"/>
</dbReference>
<sequence>MTREPADHGVLRRHFVAIATSTYDDPTWEPLSGVEDEVKVLREWLCAPGLGPRRFDDEIPELADNPTEDAIRAALKNPPPQSRWRAGDAAVVFVTGHGTTRDGSHWTILQATEADRLQSTALRTADLVGWLGESDVQHLFLVLDLCYAGHTILETAAFSREIPRTWLVLPSATKNEQAVTGALTTAIAAFLRDLSSPVGQQFGLDPLVNVTDFLDAVEERLGPGQRLIPLPGSQRSGPHPGLPNPHYRANAQVRLERERRDLAVAKEDLVAGYWDPRARGVGRGSDPGWLFTGRYDLMRHLIAAIRGPAETVLVTGCAGSGKSAVLARLVTLSDRMFLAQHGEQVAQIPDDLRPAPGAVDAAVLATGKTADEVLAQICLALGVPYDPTVPTAEGVDAFREWLAERRAPVTLVVDAMDEATIALAQVLAAHAGRSFLVTRLAAASLAHRPQPVDPTDPRWLTTISDGVLGVFRDDLRAIVPERQDRLRAVHLLRAVAFAYGRGLPWRQIWPAVANAVARDPERTYGDTDIAWLLGSRLGGYLINDREDDVTVYRLFHDTLRSTLRERWRELIGDGLSEGDT</sequence>
<comment type="caution">
    <text evidence="3">The sequence shown here is derived from an EMBL/GenBank/DDBJ whole genome shotgun (WGS) entry which is preliminary data.</text>
</comment>
<organism evidence="3 4">
    <name type="scientific">Streptacidiphilus cavernicola</name>
    <dbReference type="NCBI Taxonomy" id="3342716"/>
    <lineage>
        <taxon>Bacteria</taxon>
        <taxon>Bacillati</taxon>
        <taxon>Actinomycetota</taxon>
        <taxon>Actinomycetes</taxon>
        <taxon>Kitasatosporales</taxon>
        <taxon>Streptomycetaceae</taxon>
        <taxon>Streptacidiphilus</taxon>
    </lineage>
</organism>
<dbReference type="EMBL" id="JBHEZZ010000005">
    <property type="protein sequence ID" value="MFC1401817.1"/>
    <property type="molecule type" value="Genomic_DNA"/>
</dbReference>
<accession>A0ABV6UK23</accession>
<feature type="region of interest" description="Disordered" evidence="1">
    <location>
        <begin position="225"/>
        <end position="244"/>
    </location>
</feature>
<feature type="domain" description="Orc1-like AAA ATPase" evidence="2">
    <location>
        <begin position="292"/>
        <end position="429"/>
    </location>
</feature>
<dbReference type="Pfam" id="PF13191">
    <property type="entry name" value="AAA_16"/>
    <property type="match status" value="1"/>
</dbReference>
<dbReference type="RefSeq" id="WP_030256483.1">
    <property type="nucleotide sequence ID" value="NZ_JBHEZZ010000005.1"/>
</dbReference>
<evidence type="ECO:0000259" key="2">
    <source>
        <dbReference type="Pfam" id="PF13191"/>
    </source>
</evidence>
<evidence type="ECO:0000313" key="4">
    <source>
        <dbReference type="Proteomes" id="UP001592528"/>
    </source>
</evidence>
<gene>
    <name evidence="3" type="ORF">ACEZDJ_11010</name>
</gene>
<keyword evidence="4" id="KW-1185">Reference proteome</keyword>
<proteinExistence type="predicted"/>
<evidence type="ECO:0000256" key="1">
    <source>
        <dbReference type="SAM" id="MobiDB-lite"/>
    </source>
</evidence>
<protein>
    <submittedName>
        <fullName evidence="3">AAA family ATPase</fullName>
    </submittedName>
</protein>
<reference evidence="3 4" key="1">
    <citation type="submission" date="2024-09" db="EMBL/GenBank/DDBJ databases">
        <authorList>
            <person name="Lee S.D."/>
        </authorList>
    </citation>
    <scope>NUCLEOTIDE SEQUENCE [LARGE SCALE GENOMIC DNA]</scope>
    <source>
        <strain evidence="3 4">N1-5</strain>
    </source>
</reference>
<evidence type="ECO:0000313" key="3">
    <source>
        <dbReference type="EMBL" id="MFC1401817.1"/>
    </source>
</evidence>
<dbReference type="InterPro" id="IPR041664">
    <property type="entry name" value="AAA_16"/>
</dbReference>
<dbReference type="InterPro" id="IPR027417">
    <property type="entry name" value="P-loop_NTPase"/>
</dbReference>
<dbReference type="Gene3D" id="3.40.50.1460">
    <property type="match status" value="1"/>
</dbReference>
<dbReference type="SUPFAM" id="SSF52540">
    <property type="entry name" value="P-loop containing nucleoside triphosphate hydrolases"/>
    <property type="match status" value="1"/>
</dbReference>